<dbReference type="Proteomes" id="UP000662747">
    <property type="component" value="Chromosome"/>
</dbReference>
<name>A0ABX7NK15_9BACT</name>
<dbReference type="RefSeq" id="WP_206720317.1">
    <property type="nucleotide sequence ID" value="NZ_CP071090.1"/>
</dbReference>
<reference evidence="1 2" key="1">
    <citation type="submission" date="2021-02" db="EMBL/GenBank/DDBJ databases">
        <title>De Novo genome assembly of isolated myxobacteria.</title>
        <authorList>
            <person name="Stevens D.C."/>
        </authorList>
    </citation>
    <scope>NUCLEOTIDE SEQUENCE [LARGE SCALE GENOMIC DNA]</scope>
    <source>
        <strain evidence="2">SCPEA02</strain>
    </source>
</reference>
<organism evidence="1 2">
    <name type="scientific">Pyxidicoccus parkwayensis</name>
    <dbReference type="NCBI Taxonomy" id="2813578"/>
    <lineage>
        <taxon>Bacteria</taxon>
        <taxon>Pseudomonadati</taxon>
        <taxon>Myxococcota</taxon>
        <taxon>Myxococcia</taxon>
        <taxon>Myxococcales</taxon>
        <taxon>Cystobacterineae</taxon>
        <taxon>Myxococcaceae</taxon>
        <taxon>Pyxidicoccus</taxon>
    </lineage>
</organism>
<protein>
    <submittedName>
        <fullName evidence="1">DUF3396 domain-containing protein</fullName>
    </submittedName>
</protein>
<dbReference type="EMBL" id="CP071090">
    <property type="protein sequence ID" value="QSQ18729.1"/>
    <property type="molecule type" value="Genomic_DNA"/>
</dbReference>
<proteinExistence type="predicted"/>
<dbReference type="InterPro" id="IPR021815">
    <property type="entry name" value="TsiV"/>
</dbReference>
<dbReference type="Pfam" id="PF11876">
    <property type="entry name" value="TsiV"/>
    <property type="match status" value="1"/>
</dbReference>
<gene>
    <name evidence="1" type="ORF">JY651_25550</name>
</gene>
<keyword evidence="2" id="KW-1185">Reference proteome</keyword>
<evidence type="ECO:0000313" key="2">
    <source>
        <dbReference type="Proteomes" id="UP000662747"/>
    </source>
</evidence>
<accession>A0ABX7NK15</accession>
<sequence length="303" mass="34352">MNAFHPRVRVEAKGGYVVIRDGLTFRFFMHRSHKGLGPAVLRMLNVFRQAVGPETLAIYPNQAGYYLLLDDYAWKRIEDELLETDFPFIEVASESNGMSEFAFEYIGISHENPDMFDVPGRACVATFKLTTEYLEQHGPSRVRELALELASHVPFNSGYASLSFNAIMDLVGVRRRVRSMCFRYPGMDVFEHRIHRDIGTRTPGAYWLTFLGQPVLGELGGVEGLRARLSSPGTTVQQLPGDRAVVTLGQWPEAGDLEAGENLPAYRELARVLEPWLYHDPGTVHASDFPSEDKLRWERRFLD</sequence>
<evidence type="ECO:0000313" key="1">
    <source>
        <dbReference type="EMBL" id="QSQ18729.1"/>
    </source>
</evidence>